<dbReference type="InterPro" id="IPR000477">
    <property type="entry name" value="RT_dom"/>
</dbReference>
<dbReference type="InterPro" id="IPR041577">
    <property type="entry name" value="RT_RNaseH_2"/>
</dbReference>
<name>A0A4T0H0H0_WALIC</name>
<dbReference type="InterPro" id="IPR043128">
    <property type="entry name" value="Rev_trsase/Diguanyl_cyclase"/>
</dbReference>
<keyword evidence="4" id="KW-0540">Nuclease</keyword>
<dbReference type="CDD" id="cd09274">
    <property type="entry name" value="RNase_HI_RT_Ty3"/>
    <property type="match status" value="1"/>
</dbReference>
<dbReference type="CDD" id="cd01647">
    <property type="entry name" value="RT_LTR"/>
    <property type="match status" value="1"/>
</dbReference>
<keyword evidence="3" id="KW-0548">Nucleotidyltransferase</keyword>
<evidence type="ECO:0000256" key="9">
    <source>
        <dbReference type="SAM" id="MobiDB-lite"/>
    </source>
</evidence>
<organism evidence="11 12">
    <name type="scientific">Wallemia ichthyophaga</name>
    <dbReference type="NCBI Taxonomy" id="245174"/>
    <lineage>
        <taxon>Eukaryota</taxon>
        <taxon>Fungi</taxon>
        <taxon>Dikarya</taxon>
        <taxon>Basidiomycota</taxon>
        <taxon>Wallemiomycotina</taxon>
        <taxon>Wallemiomycetes</taxon>
        <taxon>Wallemiales</taxon>
        <taxon>Wallemiaceae</taxon>
        <taxon>Wallemia</taxon>
    </lineage>
</organism>
<dbReference type="PROSITE" id="PS50878">
    <property type="entry name" value="RT_POL"/>
    <property type="match status" value="1"/>
</dbReference>
<accession>A0A4T0H0H0</accession>
<feature type="region of interest" description="Disordered" evidence="9">
    <location>
        <begin position="69"/>
        <end position="93"/>
    </location>
</feature>
<evidence type="ECO:0000313" key="12">
    <source>
        <dbReference type="Proteomes" id="UP000306954"/>
    </source>
</evidence>
<keyword evidence="6" id="KW-0378">Hydrolase</keyword>
<dbReference type="EMBL" id="SPOF01000147">
    <property type="protein sequence ID" value="TIB07025.1"/>
    <property type="molecule type" value="Genomic_DNA"/>
</dbReference>
<dbReference type="InterPro" id="IPR043502">
    <property type="entry name" value="DNA/RNA_pol_sf"/>
</dbReference>
<dbReference type="SUPFAM" id="SSF56672">
    <property type="entry name" value="DNA/RNA polymerases"/>
    <property type="match status" value="1"/>
</dbReference>
<sequence length="549" mass="64159">MILGTPFLKDEKPYINWETMTAELSQEDKTNEEINMIDLEMIQKDIKRNEDSSYLVMVNNLNQVENNRDRGDERKIVEEEESHSIKEGEDQTKDLLNSIKDEELRRSIKRYIDIFPKGLPDSLPPRREVEHEIRLEPGKPPPNKTPYRMSFEEQNELKKQLEYLLDRKLIKPSCSPFGAPVTFVKKKSGELRLCVDYRALNNITIKNAYPLPRIDDLIDRLTKARYFSKLDLMSGYWQVRVKDQDIAKTAFRTRYGHYEFNVMPFGLCNAPGTFQNLMNSILHDYLDDFAIVYLDDILVYSNSLDEHRSHLEKIFDRLKKNKLYAKLGKCEFLKENIDYLGHIVGHSSVKPDPKKVEQVANWPTPKTAKETMSFLGMANFYRKFIKDFSKITVPLTSITGKNTTFNWGVKQDQSFNQLKKAMTTAPVLKLPSSEGLFYVHTDASDEAIGAVLEQFDEEDNIKPVAYYSKKLQGAQTRYPTHIKELYAIVKALEEWRHYLEGRPFKIFTDHFTLQYLHKQPELTKVQARWVEKLATFDFEICYKPGRTNI</sequence>
<dbReference type="FunFam" id="3.10.10.10:FF:000007">
    <property type="entry name" value="Retrovirus-related Pol polyprotein from transposon 17.6-like Protein"/>
    <property type="match status" value="1"/>
</dbReference>
<dbReference type="GO" id="GO:0006508">
    <property type="term" value="P:proteolysis"/>
    <property type="evidence" value="ECO:0007669"/>
    <property type="project" value="UniProtKB-KW"/>
</dbReference>
<dbReference type="GO" id="GO:0003964">
    <property type="term" value="F:RNA-directed DNA polymerase activity"/>
    <property type="evidence" value="ECO:0007669"/>
    <property type="project" value="UniProtKB-KW"/>
</dbReference>
<dbReference type="GO" id="GO:0004519">
    <property type="term" value="F:endonuclease activity"/>
    <property type="evidence" value="ECO:0007669"/>
    <property type="project" value="UniProtKB-KW"/>
</dbReference>
<evidence type="ECO:0000256" key="5">
    <source>
        <dbReference type="ARBA" id="ARBA00022759"/>
    </source>
</evidence>
<dbReference type="Pfam" id="PF00078">
    <property type="entry name" value="RVT_1"/>
    <property type="match status" value="1"/>
</dbReference>
<dbReference type="AlphaFoldDB" id="A0A4T0H0H0"/>
<protein>
    <recommendedName>
        <fullName evidence="10">Reverse transcriptase domain-containing protein</fullName>
    </recommendedName>
</protein>
<evidence type="ECO:0000256" key="1">
    <source>
        <dbReference type="ARBA" id="ARBA00022670"/>
    </source>
</evidence>
<dbReference type="Pfam" id="PF17919">
    <property type="entry name" value="RT_RNaseH_2"/>
    <property type="match status" value="1"/>
</dbReference>
<reference evidence="11 12" key="1">
    <citation type="submission" date="2019-03" db="EMBL/GenBank/DDBJ databases">
        <title>Sequencing 23 genomes of Wallemia ichthyophaga.</title>
        <authorList>
            <person name="Gostincar C."/>
        </authorList>
    </citation>
    <scope>NUCLEOTIDE SEQUENCE [LARGE SCALE GENOMIC DNA]</scope>
    <source>
        <strain evidence="11 12">EXF-8621</strain>
    </source>
</reference>
<dbReference type="Gene3D" id="3.10.10.10">
    <property type="entry name" value="HIV Type 1 Reverse Transcriptase, subunit A, domain 1"/>
    <property type="match status" value="1"/>
</dbReference>
<evidence type="ECO:0000259" key="10">
    <source>
        <dbReference type="PROSITE" id="PS50878"/>
    </source>
</evidence>
<comment type="caution">
    <text evidence="11">The sequence shown here is derived from an EMBL/GenBank/DDBJ whole genome shotgun (WGS) entry which is preliminary data.</text>
</comment>
<evidence type="ECO:0000256" key="6">
    <source>
        <dbReference type="ARBA" id="ARBA00022801"/>
    </source>
</evidence>
<dbReference type="Proteomes" id="UP000306954">
    <property type="component" value="Unassembled WGS sequence"/>
</dbReference>
<evidence type="ECO:0000256" key="8">
    <source>
        <dbReference type="ARBA" id="ARBA00023268"/>
    </source>
</evidence>
<feature type="non-terminal residue" evidence="11">
    <location>
        <position position="549"/>
    </location>
</feature>
<evidence type="ECO:0000256" key="7">
    <source>
        <dbReference type="ARBA" id="ARBA00022918"/>
    </source>
</evidence>
<evidence type="ECO:0000256" key="3">
    <source>
        <dbReference type="ARBA" id="ARBA00022695"/>
    </source>
</evidence>
<evidence type="ECO:0000256" key="4">
    <source>
        <dbReference type="ARBA" id="ARBA00022722"/>
    </source>
</evidence>
<evidence type="ECO:0000313" key="11">
    <source>
        <dbReference type="EMBL" id="TIB07025.1"/>
    </source>
</evidence>
<keyword evidence="8" id="KW-0511">Multifunctional enzyme</keyword>
<evidence type="ECO:0000256" key="2">
    <source>
        <dbReference type="ARBA" id="ARBA00022679"/>
    </source>
</evidence>
<keyword evidence="1" id="KW-0645">Protease</keyword>
<keyword evidence="5" id="KW-0255">Endonuclease</keyword>
<dbReference type="FunFam" id="3.30.70.270:FF:000020">
    <property type="entry name" value="Transposon Tf2-6 polyprotein-like Protein"/>
    <property type="match status" value="1"/>
</dbReference>
<dbReference type="PANTHER" id="PTHR37984:SF5">
    <property type="entry name" value="PROTEIN NYNRIN-LIKE"/>
    <property type="match status" value="1"/>
</dbReference>
<proteinExistence type="predicted"/>
<dbReference type="InterPro" id="IPR050951">
    <property type="entry name" value="Retrovirus_Pol_polyprotein"/>
</dbReference>
<keyword evidence="2" id="KW-0808">Transferase</keyword>
<dbReference type="GO" id="GO:0008233">
    <property type="term" value="F:peptidase activity"/>
    <property type="evidence" value="ECO:0007669"/>
    <property type="project" value="UniProtKB-KW"/>
</dbReference>
<dbReference type="Gene3D" id="3.30.70.270">
    <property type="match status" value="2"/>
</dbReference>
<feature type="domain" description="Reverse transcriptase" evidence="10">
    <location>
        <begin position="165"/>
        <end position="344"/>
    </location>
</feature>
<gene>
    <name evidence="11" type="ORF">E3P90_04155</name>
</gene>
<dbReference type="PANTHER" id="PTHR37984">
    <property type="entry name" value="PROTEIN CBG26694"/>
    <property type="match status" value="1"/>
</dbReference>
<keyword evidence="7" id="KW-0695">RNA-directed DNA polymerase</keyword>